<protein>
    <submittedName>
        <fullName evidence="1">Uncharacterized protein</fullName>
    </submittedName>
</protein>
<sequence>MPCPSQWYRGDVYDVRTGMAAPANVFLPDIRIRVDISSSIYPRYERNTNTGEDIATESLDDAVVATKRC</sequence>
<dbReference type="Gene3D" id="2.60.120.260">
    <property type="entry name" value="Galactose-binding domain-like"/>
    <property type="match status" value="1"/>
</dbReference>
<proteinExistence type="predicted"/>
<evidence type="ECO:0000313" key="1">
    <source>
        <dbReference type="EMBL" id="KUO05247.1"/>
    </source>
</evidence>
<name>A0A101U6Q2_9ACTN</name>
<keyword evidence="2" id="KW-1185">Reference proteome</keyword>
<dbReference type="InterPro" id="IPR008979">
    <property type="entry name" value="Galactose-bd-like_sf"/>
</dbReference>
<organism evidence="1 2">
    <name type="scientific">Streptomyces caeruleatus</name>
    <dbReference type="NCBI Taxonomy" id="661399"/>
    <lineage>
        <taxon>Bacteria</taxon>
        <taxon>Bacillati</taxon>
        <taxon>Actinomycetota</taxon>
        <taxon>Actinomycetes</taxon>
        <taxon>Kitasatosporales</taxon>
        <taxon>Streptomycetaceae</taxon>
        <taxon>Streptomyces</taxon>
    </lineage>
</organism>
<gene>
    <name evidence="1" type="ORF">AQJ67_07670</name>
</gene>
<dbReference type="AlphaFoldDB" id="A0A101U6Q2"/>
<reference evidence="1 2" key="1">
    <citation type="submission" date="2015-10" db="EMBL/GenBank/DDBJ databases">
        <title>Draft genome sequence of Streptomyces caeruleatus NRRL B-24802, type strain for the species Streptomyces caeruleatus.</title>
        <authorList>
            <person name="Ruckert C."/>
            <person name="Winkler A."/>
            <person name="Kalinowski J."/>
            <person name="Kampfer P."/>
            <person name="Glaeser S."/>
        </authorList>
    </citation>
    <scope>NUCLEOTIDE SEQUENCE [LARGE SCALE GENOMIC DNA]</scope>
    <source>
        <strain evidence="1 2">NRRL B-24802</strain>
    </source>
</reference>
<dbReference type="EMBL" id="LMWY01000005">
    <property type="protein sequence ID" value="KUO05247.1"/>
    <property type="molecule type" value="Genomic_DNA"/>
</dbReference>
<comment type="caution">
    <text evidence="1">The sequence shown here is derived from an EMBL/GenBank/DDBJ whole genome shotgun (WGS) entry which is preliminary data.</text>
</comment>
<accession>A0A101U6Q2</accession>
<dbReference type="SUPFAM" id="SSF49785">
    <property type="entry name" value="Galactose-binding domain-like"/>
    <property type="match status" value="1"/>
</dbReference>
<dbReference type="Proteomes" id="UP000053429">
    <property type="component" value="Unassembled WGS sequence"/>
</dbReference>
<evidence type="ECO:0000313" key="2">
    <source>
        <dbReference type="Proteomes" id="UP000053429"/>
    </source>
</evidence>